<keyword evidence="1" id="KW-0732">Signal</keyword>
<gene>
    <name evidence="2" type="ORF">BSZ37_02740</name>
</gene>
<proteinExistence type="predicted"/>
<feature type="chain" id="PRO_5012990014" description="Outer membrane protein beta-barrel domain-containing protein" evidence="1">
    <location>
        <begin position="19"/>
        <end position="398"/>
    </location>
</feature>
<name>A0A271IW21_9BACT</name>
<evidence type="ECO:0000313" key="2">
    <source>
        <dbReference type="EMBL" id="PAP75436.1"/>
    </source>
</evidence>
<keyword evidence="3" id="KW-1185">Reference proteome</keyword>
<evidence type="ECO:0000256" key="1">
    <source>
        <dbReference type="SAM" id="SignalP"/>
    </source>
</evidence>
<protein>
    <recommendedName>
        <fullName evidence="4">Outer membrane protein beta-barrel domain-containing protein</fullName>
    </recommendedName>
</protein>
<dbReference type="Proteomes" id="UP000216339">
    <property type="component" value="Unassembled WGS sequence"/>
</dbReference>
<accession>A0A271IW21</accession>
<evidence type="ECO:0000313" key="3">
    <source>
        <dbReference type="Proteomes" id="UP000216339"/>
    </source>
</evidence>
<dbReference type="RefSeq" id="WP_095509071.1">
    <property type="nucleotide sequence ID" value="NZ_MQWD01000001.1"/>
</dbReference>
<reference evidence="2 3" key="1">
    <citation type="submission" date="2016-11" db="EMBL/GenBank/DDBJ databases">
        <title>Study of marine rhodopsin-containing bacteria.</title>
        <authorList>
            <person name="Yoshizawa S."/>
            <person name="Kumagai Y."/>
            <person name="Kogure K."/>
        </authorList>
    </citation>
    <scope>NUCLEOTIDE SEQUENCE [LARGE SCALE GENOMIC DNA]</scope>
    <source>
        <strain evidence="2 3">SAORIC-28</strain>
    </source>
</reference>
<dbReference type="AlphaFoldDB" id="A0A271IW21"/>
<evidence type="ECO:0008006" key="4">
    <source>
        <dbReference type="Google" id="ProtNLM"/>
    </source>
</evidence>
<dbReference type="OrthoDB" id="921445at2"/>
<feature type="signal peptide" evidence="1">
    <location>
        <begin position="1"/>
        <end position="18"/>
    </location>
</feature>
<organism evidence="2 3">
    <name type="scientific">Rubrivirga marina</name>
    <dbReference type="NCBI Taxonomy" id="1196024"/>
    <lineage>
        <taxon>Bacteria</taxon>
        <taxon>Pseudomonadati</taxon>
        <taxon>Rhodothermota</taxon>
        <taxon>Rhodothermia</taxon>
        <taxon>Rhodothermales</taxon>
        <taxon>Rubricoccaceae</taxon>
        <taxon>Rubrivirga</taxon>
    </lineage>
</organism>
<dbReference type="EMBL" id="MQWD01000001">
    <property type="protein sequence ID" value="PAP75436.1"/>
    <property type="molecule type" value="Genomic_DNA"/>
</dbReference>
<sequence>MSRLLIAASFLLAAGAPAQPFEPGYVVVEGDTLRGAVALESETQNALGVRFRSTPTATPVMHGVEEASAFGADGGRAYRRARYQTDPSPDAPTGRRLFARVVRDGPVDLLAAETVEGRPTFFVQTDAAPIGLYLVRDEVATESGVRQRERALFRQTLAVVLEGPCAAALDIPTLAYTEPALTDAIDTYNECADPGYTASASRAVRTPIRVRFEGGLDAATGSLERVSEPPGTPDEPALGALRARAALEVAPPFFAGEIRPVLGLEYERDVVRLVTGARGRDVTAYDLLHVRLGVRFAPEVAGGRVRLGAGLLSGYTLDRVVASDVDVDAREDVVRFVDRRDFEASVGQYVEFGLRPAAVPVELAVRTQRTLFTSENPFVAFTGQYEVRSLSAGLTVRL</sequence>
<comment type="caution">
    <text evidence="2">The sequence shown here is derived from an EMBL/GenBank/DDBJ whole genome shotgun (WGS) entry which is preliminary data.</text>
</comment>